<dbReference type="EMBL" id="JXYS01000106">
    <property type="protein sequence ID" value="KJF15978.1"/>
    <property type="molecule type" value="Genomic_DNA"/>
</dbReference>
<dbReference type="InterPro" id="IPR011762">
    <property type="entry name" value="COA_CT_N"/>
</dbReference>
<dbReference type="GO" id="GO:0004658">
    <property type="term" value="F:propionyl-CoA carboxylase activity"/>
    <property type="evidence" value="ECO:0007669"/>
    <property type="project" value="TreeGrafter"/>
</dbReference>
<evidence type="ECO:0000313" key="3">
    <source>
        <dbReference type="EMBL" id="KJF15978.1"/>
    </source>
</evidence>
<name>A0A0D8HDG9_9ACTN</name>
<accession>A0A0D8HDG9</accession>
<dbReference type="OrthoDB" id="9772975at2"/>
<dbReference type="Gene3D" id="3.90.226.10">
    <property type="entry name" value="2-enoyl-CoA Hydratase, Chain A, domain 1"/>
    <property type="match status" value="2"/>
</dbReference>
<dbReference type="InterPro" id="IPR051047">
    <property type="entry name" value="AccD/PCCB"/>
</dbReference>
<dbReference type="AlphaFoldDB" id="A0A0D8HDG9"/>
<dbReference type="PANTHER" id="PTHR43842">
    <property type="entry name" value="PROPIONYL-COA CARBOXYLASE BETA CHAIN"/>
    <property type="match status" value="1"/>
</dbReference>
<feature type="domain" description="CoA carboxyltransferase N-terminal" evidence="1">
    <location>
        <begin position="1"/>
        <end position="207"/>
    </location>
</feature>
<dbReference type="Pfam" id="PF01039">
    <property type="entry name" value="Carboxyl_trans"/>
    <property type="match status" value="1"/>
</dbReference>
<dbReference type="STRING" id="1280514.AXFE_31740"/>
<reference evidence="3 4" key="1">
    <citation type="submission" date="2015-01" db="EMBL/GenBank/DDBJ databases">
        <title>Draft genome of the acidophilic iron oxidizer Acidithrix ferrooxidans strain Py-F3.</title>
        <authorList>
            <person name="Poehlein A."/>
            <person name="Eisen S."/>
            <person name="Schloemann M."/>
            <person name="Johnson B.D."/>
            <person name="Daniel R."/>
            <person name="Muehling M."/>
        </authorList>
    </citation>
    <scope>NUCLEOTIDE SEQUENCE [LARGE SCALE GENOMIC DNA]</scope>
    <source>
        <strain evidence="3 4">Py-F3</strain>
    </source>
</reference>
<keyword evidence="4" id="KW-1185">Reference proteome</keyword>
<evidence type="ECO:0000259" key="2">
    <source>
        <dbReference type="PROSITE" id="PS50989"/>
    </source>
</evidence>
<dbReference type="EC" id="2.1.3.1" evidence="3"/>
<evidence type="ECO:0000259" key="1">
    <source>
        <dbReference type="PROSITE" id="PS50980"/>
    </source>
</evidence>
<dbReference type="GO" id="GO:0047154">
    <property type="term" value="F:methylmalonyl-CoA carboxytransferase activity"/>
    <property type="evidence" value="ECO:0007669"/>
    <property type="project" value="UniProtKB-EC"/>
</dbReference>
<dbReference type="PROSITE" id="PS50980">
    <property type="entry name" value="COA_CT_NTER"/>
    <property type="match status" value="1"/>
</dbReference>
<dbReference type="InterPro" id="IPR029045">
    <property type="entry name" value="ClpP/crotonase-like_dom_sf"/>
</dbReference>
<keyword evidence="3" id="KW-0808">Transferase</keyword>
<dbReference type="InterPro" id="IPR034733">
    <property type="entry name" value="AcCoA_carboxyl_beta"/>
</dbReference>
<proteinExistence type="predicted"/>
<dbReference type="InterPro" id="IPR011763">
    <property type="entry name" value="COA_CT_C"/>
</dbReference>
<sequence>MILDRNETSRSQPQFGLGIRIPGSTVTGIETIAGRPAMVISSIPAPNRGALTQEDGIKIANAIKVAVKNELPIVLYLSTSGASIHDGIAALNGWGRAARELAAASGVVPILAGLFGPAVSGPALLLGLADIVISTPDSYAFVSGPEMVKGYTGVEVAAVDLGGSYTLATKTGVSHLEAQNMQEMKEQVEEILSILPRSTNYVSQVIETNDPVGRLCDSLTSLIPNSPTGSYDVRDIISEIVDDEYFLELRPLWAPQLVTGIARIGGHAVGILANQPRVLAGTLDIPASQKGARFVRFCDAFNLPLISLEDTPGFLPGKDVEWRGMIRHGAELAFSYAACGVPRICLILRKAYGGAYIVMDSKGMGSDVVFAWPSAEIAVMGAQGAAQILMRRATDQERAQYQEDYQARYLTPYIAAERGFVDEVIEPRDTRKSIALALELIIAKKESIRMAKHANSPM</sequence>
<organism evidence="3 4">
    <name type="scientific">Acidithrix ferrooxidans</name>
    <dbReference type="NCBI Taxonomy" id="1280514"/>
    <lineage>
        <taxon>Bacteria</taxon>
        <taxon>Bacillati</taxon>
        <taxon>Actinomycetota</taxon>
        <taxon>Acidimicrobiia</taxon>
        <taxon>Acidimicrobiales</taxon>
        <taxon>Acidimicrobiaceae</taxon>
        <taxon>Acidithrix</taxon>
    </lineage>
</organism>
<dbReference type="Proteomes" id="UP000032360">
    <property type="component" value="Unassembled WGS sequence"/>
</dbReference>
<comment type="caution">
    <text evidence="3">The sequence shown here is derived from an EMBL/GenBank/DDBJ whole genome shotgun (WGS) entry which is preliminary data.</text>
</comment>
<protein>
    <submittedName>
        <fullName evidence="3">Methylmalonyl-CoA carboxyltransferase 12S subunit</fullName>
        <ecNumber evidence="3">2.1.3.1</ecNumber>
    </submittedName>
</protein>
<dbReference type="SUPFAM" id="SSF52096">
    <property type="entry name" value="ClpP/crotonase"/>
    <property type="match status" value="2"/>
</dbReference>
<feature type="domain" description="CoA carboxyltransferase C-terminal" evidence="2">
    <location>
        <begin position="214"/>
        <end position="450"/>
    </location>
</feature>
<gene>
    <name evidence="3" type="ORF">AXFE_31740</name>
</gene>
<dbReference type="PROSITE" id="PS50989">
    <property type="entry name" value="COA_CT_CTER"/>
    <property type="match status" value="1"/>
</dbReference>
<dbReference type="PANTHER" id="PTHR43842:SF2">
    <property type="entry name" value="PROPIONYL-COA CARBOXYLASE BETA CHAIN, MITOCHONDRIAL"/>
    <property type="match status" value="1"/>
</dbReference>
<dbReference type="RefSeq" id="WP_052606843.1">
    <property type="nucleotide sequence ID" value="NZ_JXYS01000106.1"/>
</dbReference>
<evidence type="ECO:0000313" key="4">
    <source>
        <dbReference type="Proteomes" id="UP000032360"/>
    </source>
</evidence>
<dbReference type="PATRIC" id="fig|1280514.3.peg.4245"/>